<dbReference type="OrthoDB" id="9807890at2"/>
<comment type="function">
    <text evidence="1 5">Hydrolyzes diadenosine 5',5'''-P1,P4-tetraphosphate to yield ADP.</text>
</comment>
<dbReference type="PANTHER" id="PTHR40942:SF4">
    <property type="entry name" value="CYTOCHROME C5"/>
    <property type="match status" value="1"/>
</dbReference>
<dbReference type="Pfam" id="PF00149">
    <property type="entry name" value="Metallophos"/>
    <property type="match status" value="1"/>
</dbReference>
<dbReference type="InterPro" id="IPR029052">
    <property type="entry name" value="Metallo-depent_PP-like"/>
</dbReference>
<accession>A0A516SDX0</accession>
<evidence type="ECO:0000256" key="5">
    <source>
        <dbReference type="HAMAP-Rule" id="MF_00199"/>
    </source>
</evidence>
<evidence type="ECO:0000256" key="3">
    <source>
        <dbReference type="ARBA" id="ARBA00022801"/>
    </source>
</evidence>
<dbReference type="PIRSF" id="PIRSF000903">
    <property type="entry name" value="B5n-ttraPtase_sm"/>
    <property type="match status" value="1"/>
</dbReference>
<dbReference type="NCBIfam" id="TIGR00668">
    <property type="entry name" value="apaH"/>
    <property type="match status" value="1"/>
</dbReference>
<dbReference type="InterPro" id="IPR004617">
    <property type="entry name" value="ApaH"/>
</dbReference>
<dbReference type="PANTHER" id="PTHR40942">
    <property type="match status" value="1"/>
</dbReference>
<dbReference type="SUPFAM" id="SSF56300">
    <property type="entry name" value="Metallo-dependent phosphatases"/>
    <property type="match status" value="1"/>
</dbReference>
<dbReference type="NCBIfam" id="NF001204">
    <property type="entry name" value="PRK00166.1"/>
    <property type="match status" value="1"/>
</dbReference>
<evidence type="ECO:0000256" key="1">
    <source>
        <dbReference type="ARBA" id="ARBA00003413"/>
    </source>
</evidence>
<feature type="domain" description="Calcineurin-like phosphoesterase" evidence="6">
    <location>
        <begin position="5"/>
        <end position="156"/>
    </location>
</feature>
<protein>
    <recommendedName>
        <fullName evidence="5">Bis(5'-nucleosyl)-tetraphosphatase, symmetrical</fullName>
        <ecNumber evidence="5">3.6.1.41</ecNumber>
    </recommendedName>
    <alternativeName>
        <fullName evidence="5">Ap4A hydrolase</fullName>
    </alternativeName>
    <alternativeName>
        <fullName evidence="5">Diadenosine 5',5'''-P1,P4-tetraphosphate pyrophosphohydrolase</fullName>
    </alternativeName>
    <alternativeName>
        <fullName evidence="5">Diadenosine tetraphosphatase</fullName>
    </alternativeName>
</protein>
<keyword evidence="8" id="KW-1185">Reference proteome</keyword>
<evidence type="ECO:0000256" key="4">
    <source>
        <dbReference type="ARBA" id="ARBA00049417"/>
    </source>
</evidence>
<dbReference type="GO" id="GO:0008803">
    <property type="term" value="F:bis(5'-nucleosyl)-tetraphosphatase (symmetrical) activity"/>
    <property type="evidence" value="ECO:0007669"/>
    <property type="project" value="UniProtKB-UniRule"/>
</dbReference>
<evidence type="ECO:0000313" key="8">
    <source>
        <dbReference type="Proteomes" id="UP000317550"/>
    </source>
</evidence>
<dbReference type="KEGG" id="cari:FNU76_08260"/>
<reference evidence="8" key="1">
    <citation type="submission" date="2019-07" db="EMBL/GenBank/DDBJ databases">
        <title>Chitinimonas sp. nov., isolated from Ny-Alesund, arctica soil.</title>
        <authorList>
            <person name="Xu Q."/>
            <person name="Peng F."/>
        </authorList>
    </citation>
    <scope>NUCLEOTIDE SEQUENCE [LARGE SCALE GENOMIC DNA]</scope>
    <source>
        <strain evidence="8">R3-44</strain>
    </source>
</reference>
<organism evidence="7 8">
    <name type="scientific">Chitinimonas arctica</name>
    <dbReference type="NCBI Taxonomy" id="2594795"/>
    <lineage>
        <taxon>Bacteria</taxon>
        <taxon>Pseudomonadati</taxon>
        <taxon>Pseudomonadota</taxon>
        <taxon>Betaproteobacteria</taxon>
        <taxon>Neisseriales</taxon>
        <taxon>Chitinibacteraceae</taxon>
        <taxon>Chitinimonas</taxon>
    </lineage>
</organism>
<dbReference type="EC" id="3.6.1.41" evidence="5"/>
<gene>
    <name evidence="5" type="primary">apaH</name>
    <name evidence="7" type="ORF">FNU76_08260</name>
</gene>
<evidence type="ECO:0000313" key="7">
    <source>
        <dbReference type="EMBL" id="QDQ26357.1"/>
    </source>
</evidence>
<evidence type="ECO:0000259" key="6">
    <source>
        <dbReference type="Pfam" id="PF00149"/>
    </source>
</evidence>
<dbReference type="InterPro" id="IPR004843">
    <property type="entry name" value="Calcineurin-like_PHP"/>
</dbReference>
<comment type="catalytic activity">
    <reaction evidence="4 5">
        <text>P(1),P(4)-bis(5'-adenosyl) tetraphosphate + H2O = 2 ADP + 2 H(+)</text>
        <dbReference type="Rhea" id="RHEA:24252"/>
        <dbReference type="ChEBI" id="CHEBI:15377"/>
        <dbReference type="ChEBI" id="CHEBI:15378"/>
        <dbReference type="ChEBI" id="CHEBI:58141"/>
        <dbReference type="ChEBI" id="CHEBI:456216"/>
        <dbReference type="EC" id="3.6.1.41"/>
    </reaction>
</comment>
<dbReference type="RefSeq" id="WP_144277756.1">
    <property type="nucleotide sequence ID" value="NZ_CP041730.1"/>
</dbReference>
<dbReference type="AlphaFoldDB" id="A0A516SDX0"/>
<dbReference type="HAMAP" id="MF_00199">
    <property type="entry name" value="ApaH"/>
    <property type="match status" value="1"/>
</dbReference>
<proteinExistence type="inferred from homology"/>
<evidence type="ECO:0000256" key="2">
    <source>
        <dbReference type="ARBA" id="ARBA00005419"/>
    </source>
</evidence>
<keyword evidence="3 5" id="KW-0378">Hydrolase</keyword>
<sequence length="274" mass="30652">MASYAIGDVQGCYQEFMALLHRVAFRPTSDRLYLVGDLVNRGPDSLSVLRWLYTNRHCARVVLGNHDLHLLAVHEGLAKTKGKDTLAAVLEAPDAPLLMGWLREQPLVRQEGRHVFVHAGLLPAWTVAQARSLSGEVELQLSGDSYRLFLQHMYGNVPSHWQDDLAGWDRLRLVVNACTRMRMVDEDGGLAMEFKGEPAQAPDALRPWFDASERASRDNTIVCGHWSALGLLVRDDVVALDTGCVWGGSLTAIRLEDGRIFQEPSRQARTDDWQ</sequence>
<comment type="similarity">
    <text evidence="2 5">Belongs to the Ap4A hydrolase family.</text>
</comment>
<dbReference type="Proteomes" id="UP000317550">
    <property type="component" value="Chromosome"/>
</dbReference>
<dbReference type="EMBL" id="CP041730">
    <property type="protein sequence ID" value="QDQ26357.1"/>
    <property type="molecule type" value="Genomic_DNA"/>
</dbReference>
<dbReference type="CDD" id="cd07422">
    <property type="entry name" value="MPP_ApaH"/>
    <property type="match status" value="1"/>
</dbReference>
<name>A0A516SDX0_9NEIS</name>
<dbReference type="Gene3D" id="3.60.21.10">
    <property type="match status" value="1"/>
</dbReference>